<feature type="compositionally biased region" description="Low complexity" evidence="1">
    <location>
        <begin position="1"/>
        <end position="13"/>
    </location>
</feature>
<evidence type="ECO:0000313" key="2">
    <source>
        <dbReference type="EMBL" id="TFJ83642.1"/>
    </source>
</evidence>
<dbReference type="Proteomes" id="UP000355283">
    <property type="component" value="Unassembled WGS sequence"/>
</dbReference>
<protein>
    <submittedName>
        <fullName evidence="2">Uncharacterized protein</fullName>
    </submittedName>
</protein>
<dbReference type="OrthoDB" id="205877at2759"/>
<organism evidence="2 3">
    <name type="scientific">Nannochloropsis salina CCMP1776</name>
    <dbReference type="NCBI Taxonomy" id="1027361"/>
    <lineage>
        <taxon>Eukaryota</taxon>
        <taxon>Sar</taxon>
        <taxon>Stramenopiles</taxon>
        <taxon>Ochrophyta</taxon>
        <taxon>Eustigmatophyceae</taxon>
        <taxon>Eustigmatales</taxon>
        <taxon>Monodopsidaceae</taxon>
        <taxon>Microchloropsis</taxon>
        <taxon>Microchloropsis salina</taxon>
    </lineage>
</organism>
<dbReference type="AlphaFoldDB" id="A0A4D9CWL2"/>
<reference evidence="2 3" key="1">
    <citation type="submission" date="2019-01" db="EMBL/GenBank/DDBJ databases">
        <title>Nuclear Genome Assembly of the Microalgal Biofuel strain Nannochloropsis salina CCMP1776.</title>
        <authorList>
            <person name="Hovde B."/>
        </authorList>
    </citation>
    <scope>NUCLEOTIDE SEQUENCE [LARGE SCALE GENOMIC DNA]</scope>
    <source>
        <strain evidence="2 3">CCMP1776</strain>
    </source>
</reference>
<accession>A0A4D9CWL2</accession>
<evidence type="ECO:0000313" key="3">
    <source>
        <dbReference type="Proteomes" id="UP000355283"/>
    </source>
</evidence>
<evidence type="ECO:0000256" key="1">
    <source>
        <dbReference type="SAM" id="MobiDB-lite"/>
    </source>
</evidence>
<feature type="region of interest" description="Disordered" evidence="1">
    <location>
        <begin position="1"/>
        <end position="33"/>
    </location>
</feature>
<gene>
    <name evidence="2" type="ORF">NSK_004746</name>
</gene>
<comment type="caution">
    <text evidence="2">The sequence shown here is derived from an EMBL/GenBank/DDBJ whole genome shotgun (WGS) entry which is preliminary data.</text>
</comment>
<name>A0A4D9CWL2_9STRA</name>
<dbReference type="EMBL" id="SDOX01000021">
    <property type="protein sequence ID" value="TFJ83642.1"/>
    <property type="molecule type" value="Genomic_DNA"/>
</dbReference>
<proteinExistence type="predicted"/>
<keyword evidence="3" id="KW-1185">Reference proteome</keyword>
<sequence>MGKTTTKPSTTSKVGKASSSTRSSKELMIPSSETVELQDLSTLAKQMEEQLMQEFEVLLSARRKKENSGAVGNCLNAGITGNRGGKDQDARDALYWKHMYERLRDLRETDAERLLRESVQHADERERSLLDLISHLEEGGATDGARRSRSKSGKMDVRLSDVSLCEFSGRDTRSTAMEVGGQTEAKAVGPQDTRELQAQIVALQGKLSDLKRILIAYQRFTSLCISMEREASAPGGMSKLSCTAINHVHKKAVKFFLKMNVDVEDSSNMDATFRPEANKELFPPFLQQEATLETKQCPLLLLSILKTLFDEKKNGAGKE</sequence>